<dbReference type="eggNOG" id="COG2203">
    <property type="taxonomic scope" value="Bacteria"/>
</dbReference>
<gene>
    <name evidence="6" type="ORF">AJAP_28435</name>
</gene>
<dbReference type="Gene3D" id="3.30.450.40">
    <property type="match status" value="1"/>
</dbReference>
<dbReference type="KEGG" id="aja:AJAP_28435"/>
<dbReference type="RefSeq" id="WP_051972617.1">
    <property type="nucleotide sequence ID" value="NZ_CP008953.1"/>
</dbReference>
<dbReference type="SMART" id="SM01012">
    <property type="entry name" value="ANTAR"/>
    <property type="match status" value="1"/>
</dbReference>
<dbReference type="SUPFAM" id="SSF55781">
    <property type="entry name" value="GAF domain-like"/>
    <property type="match status" value="1"/>
</dbReference>
<evidence type="ECO:0000256" key="4">
    <source>
        <dbReference type="ARBA" id="ARBA00023163"/>
    </source>
</evidence>
<keyword evidence="2" id="KW-0418">Kinase</keyword>
<keyword evidence="1" id="KW-0808">Transferase</keyword>
<feature type="domain" description="ANTAR" evidence="5">
    <location>
        <begin position="179"/>
        <end position="240"/>
    </location>
</feature>
<dbReference type="Pfam" id="PF03861">
    <property type="entry name" value="ANTAR"/>
    <property type="match status" value="1"/>
</dbReference>
<dbReference type="Proteomes" id="UP000028492">
    <property type="component" value="Chromosome"/>
</dbReference>
<evidence type="ECO:0000256" key="1">
    <source>
        <dbReference type="ARBA" id="ARBA00022679"/>
    </source>
</evidence>
<dbReference type="GO" id="GO:0016301">
    <property type="term" value="F:kinase activity"/>
    <property type="evidence" value="ECO:0007669"/>
    <property type="project" value="UniProtKB-KW"/>
</dbReference>
<dbReference type="InterPro" id="IPR003018">
    <property type="entry name" value="GAF"/>
</dbReference>
<evidence type="ECO:0000256" key="3">
    <source>
        <dbReference type="ARBA" id="ARBA00023015"/>
    </source>
</evidence>
<keyword evidence="7" id="KW-1185">Reference proteome</keyword>
<dbReference type="InterPro" id="IPR011006">
    <property type="entry name" value="CheY-like_superfamily"/>
</dbReference>
<dbReference type="InterPro" id="IPR029016">
    <property type="entry name" value="GAF-like_dom_sf"/>
</dbReference>
<accession>A0A075V6I0</accession>
<sequence length="251" mass="26836">MTDIPDDGNTARRPRERRISRTFIRLADTQVSAFDLADSLNGLAEQCVELLAVPAAGVLLLDPHGNLAAAAPSAQREKLMALFSTGADSGFWADILQSGTAVHCAELHSEPARWPSFTTAAGKCGFTALHALPMRLRERTIGVLILLSSEPGGADSDDLALAQALADIATIGILQHRAIETGDRLNQQLQTALTSRVVIEQAKGVLSHHGSLSMDEAFRRLRRYTRSHNRLLTDLAGSVADGTADLDAILA</sequence>
<evidence type="ECO:0000313" key="6">
    <source>
        <dbReference type="EMBL" id="AIG78525.1"/>
    </source>
</evidence>
<dbReference type="GO" id="GO:0003723">
    <property type="term" value="F:RNA binding"/>
    <property type="evidence" value="ECO:0007669"/>
    <property type="project" value="InterPro"/>
</dbReference>
<keyword evidence="4" id="KW-0804">Transcription</keyword>
<dbReference type="SUPFAM" id="SSF52172">
    <property type="entry name" value="CheY-like"/>
    <property type="match status" value="1"/>
</dbReference>
<dbReference type="InterPro" id="IPR036388">
    <property type="entry name" value="WH-like_DNA-bd_sf"/>
</dbReference>
<dbReference type="HOGENOM" id="CLU_074354_3_1_11"/>
<keyword evidence="3" id="KW-0805">Transcription regulation</keyword>
<evidence type="ECO:0000259" key="5">
    <source>
        <dbReference type="PROSITE" id="PS50921"/>
    </source>
</evidence>
<reference evidence="6 7" key="1">
    <citation type="journal article" date="2014" name="J. Biotechnol.">
        <title>Complete genome sequence of the actinobacterium Amycolatopsis japonica MG417-CF17(T) (=DSM 44213T) producing (S,S)-N,N'-ethylenediaminedisuccinic acid.</title>
        <authorList>
            <person name="Stegmann E."/>
            <person name="Albersmeier A."/>
            <person name="Spohn M."/>
            <person name="Gert H."/>
            <person name="Weber T."/>
            <person name="Wohlleben W."/>
            <person name="Kalinowski J."/>
            <person name="Ruckert C."/>
        </authorList>
    </citation>
    <scope>NUCLEOTIDE SEQUENCE [LARGE SCALE GENOMIC DNA]</scope>
    <source>
        <strain evidence="7">MG417-CF17 (DSM 44213)</strain>
    </source>
</reference>
<dbReference type="SMART" id="SM00065">
    <property type="entry name" value="GAF"/>
    <property type="match status" value="1"/>
</dbReference>
<name>A0A075V6I0_9PSEU</name>
<protein>
    <recommendedName>
        <fullName evidence="5">ANTAR domain-containing protein</fullName>
    </recommendedName>
</protein>
<dbReference type="Gene3D" id="1.10.10.10">
    <property type="entry name" value="Winged helix-like DNA-binding domain superfamily/Winged helix DNA-binding domain"/>
    <property type="match status" value="1"/>
</dbReference>
<evidence type="ECO:0000313" key="7">
    <source>
        <dbReference type="Proteomes" id="UP000028492"/>
    </source>
</evidence>
<organism evidence="6 7">
    <name type="scientific">Amycolatopsis japonica</name>
    <dbReference type="NCBI Taxonomy" id="208439"/>
    <lineage>
        <taxon>Bacteria</taxon>
        <taxon>Bacillati</taxon>
        <taxon>Actinomycetota</taxon>
        <taxon>Actinomycetes</taxon>
        <taxon>Pseudonocardiales</taxon>
        <taxon>Pseudonocardiaceae</taxon>
        <taxon>Amycolatopsis</taxon>
        <taxon>Amycolatopsis japonica group</taxon>
    </lineage>
</organism>
<dbReference type="STRING" id="208439.AJAP_28435"/>
<evidence type="ECO:0000256" key="2">
    <source>
        <dbReference type="ARBA" id="ARBA00022777"/>
    </source>
</evidence>
<dbReference type="Pfam" id="PF13185">
    <property type="entry name" value="GAF_2"/>
    <property type="match status" value="1"/>
</dbReference>
<dbReference type="PIRSF" id="PIRSF036625">
    <property type="entry name" value="GAF_ANTAR"/>
    <property type="match status" value="1"/>
</dbReference>
<dbReference type="EMBL" id="CP008953">
    <property type="protein sequence ID" value="AIG78525.1"/>
    <property type="molecule type" value="Genomic_DNA"/>
</dbReference>
<dbReference type="PROSITE" id="PS50921">
    <property type="entry name" value="ANTAR"/>
    <property type="match status" value="1"/>
</dbReference>
<proteinExistence type="predicted"/>
<dbReference type="InterPro" id="IPR012074">
    <property type="entry name" value="GAF_ANTAR"/>
</dbReference>
<dbReference type="AlphaFoldDB" id="A0A075V6I0"/>
<dbReference type="InterPro" id="IPR005561">
    <property type="entry name" value="ANTAR"/>
</dbReference>